<evidence type="ECO:0000256" key="2">
    <source>
        <dbReference type="ARBA" id="ARBA00007658"/>
    </source>
</evidence>
<dbReference type="GO" id="GO:0005509">
    <property type="term" value="F:calcium ion binding"/>
    <property type="evidence" value="ECO:0007669"/>
    <property type="project" value="InterPro"/>
</dbReference>
<sequence length="121" mass="13224">MRNSVDSMDYGVIESETNKTSTSGCGSSILEMGALSQLTGDPIYELVALQALRKLWSMRSSLNQVGTTLDVTTGQWIGYSSGIGAGFTFSLGRRTFRACFNLLILLYRSILDMVHGTMKLI</sequence>
<dbReference type="GO" id="GO:0004571">
    <property type="term" value="F:mannosyl-oligosaccharide 1,2-alpha-mannosidase activity"/>
    <property type="evidence" value="ECO:0007669"/>
    <property type="project" value="InterPro"/>
</dbReference>
<dbReference type="PANTHER" id="PTHR45679">
    <property type="entry name" value="ER DEGRADATION-ENHANCING ALPHA-MANNOSIDASE-LIKE PROTEIN 2"/>
    <property type="match status" value="1"/>
</dbReference>
<keyword evidence="4" id="KW-0325">Glycoprotein</keyword>
<dbReference type="EMBL" id="JANJYI010000001">
    <property type="protein sequence ID" value="KAK2663818.1"/>
    <property type="molecule type" value="Genomic_DNA"/>
</dbReference>
<dbReference type="GO" id="GO:1904380">
    <property type="term" value="P:endoplasmic reticulum mannose trimming"/>
    <property type="evidence" value="ECO:0007669"/>
    <property type="project" value="InterPro"/>
</dbReference>
<evidence type="ECO:0000313" key="5">
    <source>
        <dbReference type="EMBL" id="KAK2663818.1"/>
    </source>
</evidence>
<proteinExistence type="inferred from homology"/>
<evidence type="ECO:0000256" key="1">
    <source>
        <dbReference type="ARBA" id="ARBA00004240"/>
    </source>
</evidence>
<dbReference type="InterPro" id="IPR012341">
    <property type="entry name" value="6hp_glycosidase-like_sf"/>
</dbReference>
<dbReference type="Proteomes" id="UP001280121">
    <property type="component" value="Unassembled WGS sequence"/>
</dbReference>
<evidence type="ECO:0000256" key="3">
    <source>
        <dbReference type="ARBA" id="ARBA00022824"/>
    </source>
</evidence>
<dbReference type="SUPFAM" id="SSF48225">
    <property type="entry name" value="Seven-hairpin glycosidases"/>
    <property type="match status" value="1"/>
</dbReference>
<dbReference type="InterPro" id="IPR044674">
    <property type="entry name" value="EDEM1/2/3"/>
</dbReference>
<dbReference type="Pfam" id="PF01532">
    <property type="entry name" value="Glyco_hydro_47"/>
    <property type="match status" value="1"/>
</dbReference>
<evidence type="ECO:0000313" key="6">
    <source>
        <dbReference type="Proteomes" id="UP001280121"/>
    </source>
</evidence>
<dbReference type="InterPro" id="IPR036026">
    <property type="entry name" value="Seven-hairpin_glycosidases"/>
</dbReference>
<evidence type="ECO:0000256" key="4">
    <source>
        <dbReference type="ARBA" id="ARBA00023180"/>
    </source>
</evidence>
<protein>
    <submittedName>
        <fullName evidence="5">Uncharacterized protein</fullName>
    </submittedName>
</protein>
<organism evidence="5 6">
    <name type="scientific">Dipteronia dyeriana</name>
    <dbReference type="NCBI Taxonomy" id="168575"/>
    <lineage>
        <taxon>Eukaryota</taxon>
        <taxon>Viridiplantae</taxon>
        <taxon>Streptophyta</taxon>
        <taxon>Embryophyta</taxon>
        <taxon>Tracheophyta</taxon>
        <taxon>Spermatophyta</taxon>
        <taxon>Magnoliopsida</taxon>
        <taxon>eudicotyledons</taxon>
        <taxon>Gunneridae</taxon>
        <taxon>Pentapetalae</taxon>
        <taxon>rosids</taxon>
        <taxon>malvids</taxon>
        <taxon>Sapindales</taxon>
        <taxon>Sapindaceae</taxon>
        <taxon>Hippocastanoideae</taxon>
        <taxon>Acereae</taxon>
        <taxon>Dipteronia</taxon>
    </lineage>
</organism>
<dbReference type="PANTHER" id="PTHR45679:SF5">
    <property type="entry name" value="ER DEGRADATION-ENHANCING ALPHA-MANNOSIDASE-LIKE PROTEIN 1"/>
    <property type="match status" value="1"/>
</dbReference>
<dbReference type="GO" id="GO:0005975">
    <property type="term" value="P:carbohydrate metabolic process"/>
    <property type="evidence" value="ECO:0007669"/>
    <property type="project" value="InterPro"/>
</dbReference>
<keyword evidence="3" id="KW-0256">Endoplasmic reticulum</keyword>
<keyword evidence="6" id="KW-1185">Reference proteome</keyword>
<comment type="similarity">
    <text evidence="2">Belongs to the glycosyl hydrolase 47 family.</text>
</comment>
<dbReference type="InterPro" id="IPR001382">
    <property type="entry name" value="Glyco_hydro_47"/>
</dbReference>
<dbReference type="Gene3D" id="1.50.10.10">
    <property type="match status" value="1"/>
</dbReference>
<gene>
    <name evidence="5" type="ORF">Ddye_002392</name>
</gene>
<reference evidence="5" key="1">
    <citation type="journal article" date="2023" name="Plant J.">
        <title>Genome sequences and population genomics provide insights into the demographic history, inbreeding, and mutation load of two 'living fossil' tree species of Dipteronia.</title>
        <authorList>
            <person name="Feng Y."/>
            <person name="Comes H.P."/>
            <person name="Chen J."/>
            <person name="Zhu S."/>
            <person name="Lu R."/>
            <person name="Zhang X."/>
            <person name="Li P."/>
            <person name="Qiu J."/>
            <person name="Olsen K.M."/>
            <person name="Qiu Y."/>
        </authorList>
    </citation>
    <scope>NUCLEOTIDE SEQUENCE</scope>
    <source>
        <strain evidence="5">KIB01</strain>
    </source>
</reference>
<dbReference type="GO" id="GO:0016020">
    <property type="term" value="C:membrane"/>
    <property type="evidence" value="ECO:0007669"/>
    <property type="project" value="InterPro"/>
</dbReference>
<comment type="caution">
    <text evidence="5">The sequence shown here is derived from an EMBL/GenBank/DDBJ whole genome shotgun (WGS) entry which is preliminary data.</text>
</comment>
<dbReference type="AlphaFoldDB" id="A0AAD9XRN2"/>
<accession>A0AAD9XRN2</accession>
<name>A0AAD9XRN2_9ROSI</name>
<dbReference type="GO" id="GO:0044322">
    <property type="term" value="C:endoplasmic reticulum quality control compartment"/>
    <property type="evidence" value="ECO:0007669"/>
    <property type="project" value="GOC"/>
</dbReference>
<comment type="subcellular location">
    <subcellularLocation>
        <location evidence="1">Endoplasmic reticulum</location>
    </subcellularLocation>
</comment>